<protein>
    <submittedName>
        <fullName evidence="2">NAD(P)-dependent alcohol dehydrogenase</fullName>
    </submittedName>
</protein>
<keyword evidence="3" id="KW-1185">Reference proteome</keyword>
<dbReference type="InterPro" id="IPR036291">
    <property type="entry name" value="NAD(P)-bd_dom_sf"/>
</dbReference>
<dbReference type="Pfam" id="PF08240">
    <property type="entry name" value="ADH_N"/>
    <property type="match status" value="1"/>
</dbReference>
<dbReference type="PANTHER" id="PTHR44013:SF1">
    <property type="entry name" value="ZINC-TYPE ALCOHOL DEHYDROGENASE-LIKE PROTEIN C16A3.02C"/>
    <property type="match status" value="1"/>
</dbReference>
<dbReference type="GO" id="GO:0016491">
    <property type="term" value="F:oxidoreductase activity"/>
    <property type="evidence" value="ECO:0007669"/>
    <property type="project" value="InterPro"/>
</dbReference>
<dbReference type="InterPro" id="IPR020843">
    <property type="entry name" value="ER"/>
</dbReference>
<organism evidence="2 3">
    <name type="scientific">Microbacterium rhizomatis</name>
    <dbReference type="NCBI Taxonomy" id="1631477"/>
    <lineage>
        <taxon>Bacteria</taxon>
        <taxon>Bacillati</taxon>
        <taxon>Actinomycetota</taxon>
        <taxon>Actinomycetes</taxon>
        <taxon>Micrococcales</taxon>
        <taxon>Microbacteriaceae</taxon>
        <taxon>Microbacterium</taxon>
    </lineage>
</organism>
<dbReference type="RefSeq" id="WP_150449209.1">
    <property type="nucleotide sequence ID" value="NZ_VYSA01000002.1"/>
</dbReference>
<evidence type="ECO:0000313" key="2">
    <source>
        <dbReference type="EMBL" id="KAA9108177.1"/>
    </source>
</evidence>
<name>A0A5J5J1E3_9MICO</name>
<evidence type="ECO:0000259" key="1">
    <source>
        <dbReference type="SMART" id="SM00829"/>
    </source>
</evidence>
<gene>
    <name evidence="2" type="ORF">F6B43_12305</name>
</gene>
<dbReference type="CDD" id="cd08267">
    <property type="entry name" value="MDR1"/>
    <property type="match status" value="1"/>
</dbReference>
<dbReference type="Proteomes" id="UP000325827">
    <property type="component" value="Unassembled WGS sequence"/>
</dbReference>
<comment type="caution">
    <text evidence="2">The sequence shown here is derived from an EMBL/GenBank/DDBJ whole genome shotgun (WGS) entry which is preliminary data.</text>
</comment>
<dbReference type="EMBL" id="VYSA01000002">
    <property type="protein sequence ID" value="KAA9108177.1"/>
    <property type="molecule type" value="Genomic_DNA"/>
</dbReference>
<dbReference type="OrthoDB" id="9790818at2"/>
<dbReference type="InterPro" id="IPR013154">
    <property type="entry name" value="ADH-like_N"/>
</dbReference>
<dbReference type="Pfam" id="PF13602">
    <property type="entry name" value="ADH_zinc_N_2"/>
    <property type="match status" value="1"/>
</dbReference>
<dbReference type="AlphaFoldDB" id="A0A5J5J1E3"/>
<proteinExistence type="predicted"/>
<dbReference type="InterPro" id="IPR052733">
    <property type="entry name" value="Chloroplast_QOR"/>
</dbReference>
<dbReference type="Gene3D" id="3.90.180.10">
    <property type="entry name" value="Medium-chain alcohol dehydrogenases, catalytic domain"/>
    <property type="match status" value="1"/>
</dbReference>
<feature type="domain" description="Enoyl reductase (ER)" evidence="1">
    <location>
        <begin position="19"/>
        <end position="330"/>
    </location>
</feature>
<dbReference type="Gene3D" id="3.40.50.720">
    <property type="entry name" value="NAD(P)-binding Rossmann-like Domain"/>
    <property type="match status" value="1"/>
</dbReference>
<dbReference type="SUPFAM" id="SSF50129">
    <property type="entry name" value="GroES-like"/>
    <property type="match status" value="1"/>
</dbReference>
<reference evidence="3" key="1">
    <citation type="submission" date="2019-09" db="EMBL/GenBank/DDBJ databases">
        <title>Mumia zhuanghuii sp. nov. isolated from the intestinal contents of plateau pika (Ochotona curzoniae) in the Qinghai-Tibet plateau of China.</title>
        <authorList>
            <person name="Tian Z."/>
        </authorList>
    </citation>
    <scope>NUCLEOTIDE SEQUENCE [LARGE SCALE GENOMIC DNA]</scope>
    <source>
        <strain evidence="3">JCM 30598</strain>
    </source>
</reference>
<sequence length="334" mass="34420">MTDLTNLRTMTAWRQSRYGGPDVVGKADVDVPVPGPGDVLLQVRAVGLNAADHHLMRGTPLLLRLGFGLRRPKAAVRGMDVAATVVGVGPGVTTWTVGDEVMGELPGGGGLAQYAVAPASRLVSRPDALEAGTAAALPMAGGTAWQALERAAVARGQRVLVLAASGGVGHFAVQLAALRGAEVWATCGAHSRGIVAELGATRTFDYRVTDAASLPPSSFDAVIDIAGTAPLRVLRALVRPAGSVVLVAGDGGRVLGPVGRIVRGVLLSITPGPRIRPLAAVAKPYVTRELAALTATGRIRPVIERRYPLADAREALVRIDSARTVGKLVVDVAP</sequence>
<dbReference type="InterPro" id="IPR011032">
    <property type="entry name" value="GroES-like_sf"/>
</dbReference>
<dbReference type="SMART" id="SM00829">
    <property type="entry name" value="PKS_ER"/>
    <property type="match status" value="1"/>
</dbReference>
<dbReference type="PANTHER" id="PTHR44013">
    <property type="entry name" value="ZINC-TYPE ALCOHOL DEHYDROGENASE-LIKE PROTEIN C16A3.02C"/>
    <property type="match status" value="1"/>
</dbReference>
<accession>A0A5J5J1E3</accession>
<evidence type="ECO:0000313" key="3">
    <source>
        <dbReference type="Proteomes" id="UP000325827"/>
    </source>
</evidence>
<dbReference type="SUPFAM" id="SSF51735">
    <property type="entry name" value="NAD(P)-binding Rossmann-fold domains"/>
    <property type="match status" value="1"/>
</dbReference>